<sequence>MELYRAIEMKMMSRVSLQCVASSHHTTPTSKIRINRKGWRIDSFSERSERLLALRREGSTKRDLMDRIRLIVRF</sequence>
<dbReference type="EMBL" id="AVOT02004293">
    <property type="protein sequence ID" value="MBW0475958.1"/>
    <property type="molecule type" value="Genomic_DNA"/>
</dbReference>
<evidence type="ECO:0000313" key="2">
    <source>
        <dbReference type="Proteomes" id="UP000765509"/>
    </source>
</evidence>
<gene>
    <name evidence="1" type="ORF">O181_015673</name>
</gene>
<comment type="caution">
    <text evidence="1">The sequence shown here is derived from an EMBL/GenBank/DDBJ whole genome shotgun (WGS) entry which is preliminary data.</text>
</comment>
<protein>
    <submittedName>
        <fullName evidence="1">Uncharacterized protein</fullName>
    </submittedName>
</protein>
<name>A0A9Q3GQ68_9BASI</name>
<evidence type="ECO:0000313" key="1">
    <source>
        <dbReference type="EMBL" id="MBW0475958.1"/>
    </source>
</evidence>
<organism evidence="1 2">
    <name type="scientific">Austropuccinia psidii MF-1</name>
    <dbReference type="NCBI Taxonomy" id="1389203"/>
    <lineage>
        <taxon>Eukaryota</taxon>
        <taxon>Fungi</taxon>
        <taxon>Dikarya</taxon>
        <taxon>Basidiomycota</taxon>
        <taxon>Pucciniomycotina</taxon>
        <taxon>Pucciniomycetes</taxon>
        <taxon>Pucciniales</taxon>
        <taxon>Sphaerophragmiaceae</taxon>
        <taxon>Austropuccinia</taxon>
    </lineage>
</organism>
<dbReference type="Proteomes" id="UP000765509">
    <property type="component" value="Unassembled WGS sequence"/>
</dbReference>
<keyword evidence="2" id="KW-1185">Reference proteome</keyword>
<proteinExistence type="predicted"/>
<reference evidence="1" key="1">
    <citation type="submission" date="2021-03" db="EMBL/GenBank/DDBJ databases">
        <title>Draft genome sequence of rust myrtle Austropuccinia psidii MF-1, a brazilian biotype.</title>
        <authorList>
            <person name="Quecine M.C."/>
            <person name="Pachon D.M.R."/>
            <person name="Bonatelli M.L."/>
            <person name="Correr F.H."/>
            <person name="Franceschini L.M."/>
            <person name="Leite T.F."/>
            <person name="Margarido G.R.A."/>
            <person name="Almeida C.A."/>
            <person name="Ferrarezi J.A."/>
            <person name="Labate C.A."/>
        </authorList>
    </citation>
    <scope>NUCLEOTIDE SEQUENCE</scope>
    <source>
        <strain evidence="1">MF-1</strain>
    </source>
</reference>
<dbReference type="AlphaFoldDB" id="A0A9Q3GQ68"/>
<accession>A0A9Q3GQ68</accession>